<feature type="region of interest" description="Disordered" evidence="3">
    <location>
        <begin position="18"/>
        <end position="58"/>
    </location>
</feature>
<feature type="chain" id="PRO_5001644631" evidence="4">
    <location>
        <begin position="18"/>
        <end position="279"/>
    </location>
</feature>
<feature type="region of interest" description="Disordered" evidence="3">
    <location>
        <begin position="171"/>
        <end position="229"/>
    </location>
</feature>
<dbReference type="AlphaFoldDB" id="A0A067R2U2"/>
<dbReference type="STRING" id="136037.A0A067R2U2"/>
<evidence type="ECO:0000313" key="6">
    <source>
        <dbReference type="Proteomes" id="UP000027135"/>
    </source>
</evidence>
<feature type="compositionally biased region" description="Polar residues" evidence="3">
    <location>
        <begin position="121"/>
        <end position="132"/>
    </location>
</feature>
<protein>
    <submittedName>
        <fullName evidence="5">Pro-resilin</fullName>
    </submittedName>
</protein>
<dbReference type="PANTHER" id="PTHR12236">
    <property type="entry name" value="STRUCTURAL CONTITUENT OF CUTICLE"/>
    <property type="match status" value="1"/>
</dbReference>
<feature type="compositionally biased region" description="Polar residues" evidence="3">
    <location>
        <begin position="46"/>
        <end position="58"/>
    </location>
</feature>
<gene>
    <name evidence="5" type="ORF">L798_12613</name>
</gene>
<proteinExistence type="predicted"/>
<feature type="signal peptide" evidence="4">
    <location>
        <begin position="1"/>
        <end position="17"/>
    </location>
</feature>
<dbReference type="PANTHER" id="PTHR12236:SF98">
    <property type="entry name" value="CUTICULAR PROTEIN 56F"/>
    <property type="match status" value="1"/>
</dbReference>
<feature type="compositionally biased region" description="Basic and acidic residues" evidence="3">
    <location>
        <begin position="193"/>
        <end position="206"/>
    </location>
</feature>
<sequence length="279" mass="28547">MKPFIAILLALVAVVSSRPEPPVSNYLPPSYSTTQQDSFAPPPSSPSNTYGAPSALSNTYGAPSALSNTYGAPSALSNTYGAPSALSNTYGAPSALSNTYGAPSALSNTYGAPSALSNTYGAPSAPSNTYGAPSTPGSGSGSRSSFSSHSSGGSKTRFGASAQTSAIFTPSSTYGAPSSTYGAPVSGGYPASKYDKSQDDLSEPAKYEFSYQVQDAHSGNDFGHHEGRDGDVAWGSYEVLLPDGRKQVVDYQADQNGFNPQIRYEQIGYAAPSGAGGPY</sequence>
<dbReference type="PROSITE" id="PS51155">
    <property type="entry name" value="CHIT_BIND_RR_2"/>
    <property type="match status" value="1"/>
</dbReference>
<dbReference type="GO" id="GO:0042302">
    <property type="term" value="F:structural constituent of cuticle"/>
    <property type="evidence" value="ECO:0007669"/>
    <property type="project" value="UniProtKB-UniRule"/>
</dbReference>
<dbReference type="eggNOG" id="ENOG502S5F7">
    <property type="taxonomic scope" value="Eukaryota"/>
</dbReference>
<dbReference type="OMA" id="WTHAEPP"/>
<reference evidence="5 6" key="1">
    <citation type="journal article" date="2014" name="Nat. Commun.">
        <title>Molecular traces of alternative social organization in a termite genome.</title>
        <authorList>
            <person name="Terrapon N."/>
            <person name="Li C."/>
            <person name="Robertson H.M."/>
            <person name="Ji L."/>
            <person name="Meng X."/>
            <person name="Booth W."/>
            <person name="Chen Z."/>
            <person name="Childers C.P."/>
            <person name="Glastad K.M."/>
            <person name="Gokhale K."/>
            <person name="Gowin J."/>
            <person name="Gronenberg W."/>
            <person name="Hermansen R.A."/>
            <person name="Hu H."/>
            <person name="Hunt B.G."/>
            <person name="Huylmans A.K."/>
            <person name="Khalil S.M."/>
            <person name="Mitchell R.D."/>
            <person name="Munoz-Torres M.C."/>
            <person name="Mustard J.A."/>
            <person name="Pan H."/>
            <person name="Reese J.T."/>
            <person name="Scharf M.E."/>
            <person name="Sun F."/>
            <person name="Vogel H."/>
            <person name="Xiao J."/>
            <person name="Yang W."/>
            <person name="Yang Z."/>
            <person name="Yang Z."/>
            <person name="Zhou J."/>
            <person name="Zhu J."/>
            <person name="Brent C.S."/>
            <person name="Elsik C.G."/>
            <person name="Goodisman M.A."/>
            <person name="Liberles D.A."/>
            <person name="Roe R.M."/>
            <person name="Vargo E.L."/>
            <person name="Vilcinskas A."/>
            <person name="Wang J."/>
            <person name="Bornberg-Bauer E."/>
            <person name="Korb J."/>
            <person name="Zhang G."/>
            <person name="Liebig J."/>
        </authorList>
    </citation>
    <scope>NUCLEOTIDE SEQUENCE [LARGE SCALE GENOMIC DNA]</scope>
    <source>
        <tissue evidence="5">Whole organism</tissue>
    </source>
</reference>
<dbReference type="InterPro" id="IPR000618">
    <property type="entry name" value="Insect_cuticle"/>
</dbReference>
<evidence type="ECO:0000256" key="3">
    <source>
        <dbReference type="SAM" id="MobiDB-lite"/>
    </source>
</evidence>
<dbReference type="Pfam" id="PF00379">
    <property type="entry name" value="Chitin_bind_4"/>
    <property type="match status" value="1"/>
</dbReference>
<organism evidence="5 6">
    <name type="scientific">Zootermopsis nevadensis</name>
    <name type="common">Dampwood termite</name>
    <dbReference type="NCBI Taxonomy" id="136037"/>
    <lineage>
        <taxon>Eukaryota</taxon>
        <taxon>Metazoa</taxon>
        <taxon>Ecdysozoa</taxon>
        <taxon>Arthropoda</taxon>
        <taxon>Hexapoda</taxon>
        <taxon>Insecta</taxon>
        <taxon>Pterygota</taxon>
        <taxon>Neoptera</taxon>
        <taxon>Polyneoptera</taxon>
        <taxon>Dictyoptera</taxon>
        <taxon>Blattodea</taxon>
        <taxon>Blattoidea</taxon>
        <taxon>Termitoidae</taxon>
        <taxon>Termopsidae</taxon>
        <taxon>Zootermopsis</taxon>
    </lineage>
</organism>
<evidence type="ECO:0000256" key="2">
    <source>
        <dbReference type="PROSITE-ProRule" id="PRU00497"/>
    </source>
</evidence>
<dbReference type="PROSITE" id="PS00233">
    <property type="entry name" value="CHIT_BIND_RR_1"/>
    <property type="match status" value="1"/>
</dbReference>
<dbReference type="Proteomes" id="UP000027135">
    <property type="component" value="Unassembled WGS sequence"/>
</dbReference>
<name>A0A067R2U2_ZOONE</name>
<dbReference type="PRINTS" id="PR00947">
    <property type="entry name" value="CUTICLE"/>
</dbReference>
<feature type="compositionally biased region" description="Polar residues" evidence="3">
    <location>
        <begin position="171"/>
        <end position="181"/>
    </location>
</feature>
<evidence type="ECO:0000256" key="1">
    <source>
        <dbReference type="ARBA" id="ARBA00022460"/>
    </source>
</evidence>
<dbReference type="InterPro" id="IPR031311">
    <property type="entry name" value="CHIT_BIND_RR_consensus"/>
</dbReference>
<dbReference type="InParanoid" id="A0A067R2U2"/>
<keyword evidence="6" id="KW-1185">Reference proteome</keyword>
<dbReference type="InterPro" id="IPR051217">
    <property type="entry name" value="Insect_Cuticle_Struc_Prot"/>
</dbReference>
<feature type="region of interest" description="Disordered" evidence="3">
    <location>
        <begin position="121"/>
        <end position="158"/>
    </location>
</feature>
<evidence type="ECO:0000313" key="5">
    <source>
        <dbReference type="EMBL" id="KDR13353.1"/>
    </source>
</evidence>
<keyword evidence="1 2" id="KW-0193">Cuticle</keyword>
<dbReference type="EMBL" id="KK852950">
    <property type="protein sequence ID" value="KDR13353.1"/>
    <property type="molecule type" value="Genomic_DNA"/>
</dbReference>
<evidence type="ECO:0000256" key="4">
    <source>
        <dbReference type="SAM" id="SignalP"/>
    </source>
</evidence>
<dbReference type="GO" id="GO:0031012">
    <property type="term" value="C:extracellular matrix"/>
    <property type="evidence" value="ECO:0007669"/>
    <property type="project" value="TreeGrafter"/>
</dbReference>
<dbReference type="GO" id="GO:0005615">
    <property type="term" value="C:extracellular space"/>
    <property type="evidence" value="ECO:0007669"/>
    <property type="project" value="TreeGrafter"/>
</dbReference>
<accession>A0A067R2U2</accession>
<keyword evidence="4" id="KW-0732">Signal</keyword>
<feature type="compositionally biased region" description="Low complexity" evidence="3">
    <location>
        <begin position="134"/>
        <end position="154"/>
    </location>
</feature>